<dbReference type="AlphaFoldDB" id="K0TCM0"/>
<reference evidence="2 3" key="1">
    <citation type="journal article" date="2012" name="Genome Biol.">
        <title>Genome and low-iron response of an oceanic diatom adapted to chronic iron limitation.</title>
        <authorList>
            <person name="Lommer M."/>
            <person name="Specht M."/>
            <person name="Roy A.S."/>
            <person name="Kraemer L."/>
            <person name="Andreson R."/>
            <person name="Gutowska M.A."/>
            <person name="Wolf J."/>
            <person name="Bergner S.V."/>
            <person name="Schilhabel M.B."/>
            <person name="Klostermeier U.C."/>
            <person name="Beiko R.G."/>
            <person name="Rosenstiel P."/>
            <person name="Hippler M."/>
            <person name="Laroche J."/>
        </authorList>
    </citation>
    <scope>NUCLEOTIDE SEQUENCE [LARGE SCALE GENOMIC DNA]</scope>
    <source>
        <strain evidence="2 3">CCMP1005</strain>
    </source>
</reference>
<feature type="compositionally biased region" description="Polar residues" evidence="1">
    <location>
        <begin position="184"/>
        <end position="200"/>
    </location>
</feature>
<feature type="region of interest" description="Disordered" evidence="1">
    <location>
        <begin position="184"/>
        <end position="231"/>
    </location>
</feature>
<evidence type="ECO:0000313" key="2">
    <source>
        <dbReference type="EMBL" id="EJK76493.1"/>
    </source>
</evidence>
<feature type="compositionally biased region" description="Low complexity" evidence="1">
    <location>
        <begin position="208"/>
        <end position="218"/>
    </location>
</feature>
<feature type="region of interest" description="Disordered" evidence="1">
    <location>
        <begin position="1"/>
        <end position="108"/>
    </location>
</feature>
<dbReference type="EMBL" id="AGNL01002087">
    <property type="protein sequence ID" value="EJK76493.1"/>
    <property type="molecule type" value="Genomic_DNA"/>
</dbReference>
<protein>
    <submittedName>
        <fullName evidence="2">Uncharacterized protein</fullName>
    </submittedName>
</protein>
<feature type="non-terminal residue" evidence="2">
    <location>
        <position position="1"/>
    </location>
</feature>
<gene>
    <name evidence="2" type="ORF">THAOC_01740</name>
</gene>
<dbReference type="Proteomes" id="UP000266841">
    <property type="component" value="Unassembled WGS sequence"/>
</dbReference>
<sequence>RHPRPPAVFLVGVAAPTPPLGERGRHRRPRGEGAGGARTVRTAVTVVRRPVAEGTGSRRSGRSKAPTAPRGTTRRRGRTPPQAPYPDGRGGGGGRRPRPPRAGDARGPWEVFRVKSAQSRLAARETPFPFRADGQLQLSVEQLTLQRRYTVSELPLSESAANLIRDFLFPPTVLTTKNYNGANDMSLRQNGQRAQSHSNGQCGGVKRGGPQRSQPQGGEELSKTQTIQTMM</sequence>
<accession>K0TCM0</accession>
<evidence type="ECO:0000313" key="3">
    <source>
        <dbReference type="Proteomes" id="UP000266841"/>
    </source>
</evidence>
<keyword evidence="3" id="KW-1185">Reference proteome</keyword>
<comment type="caution">
    <text evidence="2">The sequence shown here is derived from an EMBL/GenBank/DDBJ whole genome shotgun (WGS) entry which is preliminary data.</text>
</comment>
<feature type="compositionally biased region" description="Low complexity" evidence="1">
    <location>
        <begin position="37"/>
        <end position="49"/>
    </location>
</feature>
<name>K0TCM0_THAOC</name>
<evidence type="ECO:0000256" key="1">
    <source>
        <dbReference type="SAM" id="MobiDB-lite"/>
    </source>
</evidence>
<proteinExistence type="predicted"/>
<organism evidence="2 3">
    <name type="scientific">Thalassiosira oceanica</name>
    <name type="common">Marine diatom</name>
    <dbReference type="NCBI Taxonomy" id="159749"/>
    <lineage>
        <taxon>Eukaryota</taxon>
        <taxon>Sar</taxon>
        <taxon>Stramenopiles</taxon>
        <taxon>Ochrophyta</taxon>
        <taxon>Bacillariophyta</taxon>
        <taxon>Coscinodiscophyceae</taxon>
        <taxon>Thalassiosirophycidae</taxon>
        <taxon>Thalassiosirales</taxon>
        <taxon>Thalassiosiraceae</taxon>
        <taxon>Thalassiosira</taxon>
    </lineage>
</organism>